<dbReference type="InterPro" id="IPR050669">
    <property type="entry name" value="Hemerythrin"/>
</dbReference>
<dbReference type="Gene3D" id="1.20.120.50">
    <property type="entry name" value="Hemerythrin-like"/>
    <property type="match status" value="1"/>
</dbReference>
<comment type="caution">
    <text evidence="5">The sequence shown here is derived from an EMBL/GenBank/DDBJ whole genome shotgun (WGS) entry which is preliminary data.</text>
</comment>
<evidence type="ECO:0000256" key="1">
    <source>
        <dbReference type="ARBA" id="ARBA00010587"/>
    </source>
</evidence>
<dbReference type="SUPFAM" id="SSF47188">
    <property type="entry name" value="Hemerythrin-like"/>
    <property type="match status" value="1"/>
</dbReference>
<feature type="domain" description="Hemerythrin-like" evidence="4">
    <location>
        <begin position="13"/>
        <end position="127"/>
    </location>
</feature>
<dbReference type="EMBL" id="JACVHF010000003">
    <property type="protein sequence ID" value="MBC9784058.1"/>
    <property type="molecule type" value="Genomic_DNA"/>
</dbReference>
<evidence type="ECO:0000259" key="4">
    <source>
        <dbReference type="Pfam" id="PF01814"/>
    </source>
</evidence>
<dbReference type="NCBIfam" id="NF033749">
    <property type="entry name" value="bact_hemeryth"/>
    <property type="match status" value="1"/>
</dbReference>
<dbReference type="PANTHER" id="PTHR37164:SF1">
    <property type="entry name" value="BACTERIOHEMERYTHRIN"/>
    <property type="match status" value="1"/>
</dbReference>
<dbReference type="PANTHER" id="PTHR37164">
    <property type="entry name" value="BACTERIOHEMERYTHRIN"/>
    <property type="match status" value="1"/>
</dbReference>
<dbReference type="InterPro" id="IPR016131">
    <property type="entry name" value="Haemerythrin_Fe_BS"/>
</dbReference>
<evidence type="ECO:0000256" key="3">
    <source>
        <dbReference type="ARBA" id="ARBA00023004"/>
    </source>
</evidence>
<dbReference type="RefSeq" id="WP_188039169.1">
    <property type="nucleotide sequence ID" value="NZ_JACVHF010000003.1"/>
</dbReference>
<dbReference type="PROSITE" id="PS00550">
    <property type="entry name" value="HEMERYTHRINS"/>
    <property type="match status" value="1"/>
</dbReference>
<sequence>MPFIDWDERYEVGIPQIDDEHKTLLAMVNQLYDAVKAGKSDELIEELIDKSIIYAGVHFSHEEKFLKDADYKFFHEHKQYHDEFTQRVHLFKIGPDNSKNKAMDLLNLLKYWFINHILIEDKGFSKMISK</sequence>
<keyword evidence="3" id="KW-0408">Iron</keyword>
<proteinExistence type="inferred from homology"/>
<gene>
    <name evidence="5" type="ORF">H1S01_05965</name>
</gene>
<dbReference type="Proteomes" id="UP000617402">
    <property type="component" value="Unassembled WGS sequence"/>
</dbReference>
<reference evidence="5 6" key="1">
    <citation type="submission" date="2020-07" db="EMBL/GenBank/DDBJ databases">
        <title>Draft whole-genome sequence of Heliobacterium chlorum DSM 3682, type strain.</title>
        <authorList>
            <person name="Kyndt J.A."/>
            <person name="Meyer T.E."/>
            <person name="Imhoff J.F."/>
        </authorList>
    </citation>
    <scope>NUCLEOTIDE SEQUENCE [LARGE SCALE GENOMIC DNA]</scope>
    <source>
        <strain evidence="5 6">DSM 3682</strain>
    </source>
</reference>
<organism evidence="5 6">
    <name type="scientific">Heliobacterium chlorum</name>
    <dbReference type="NCBI Taxonomy" id="2698"/>
    <lineage>
        <taxon>Bacteria</taxon>
        <taxon>Bacillati</taxon>
        <taxon>Bacillota</taxon>
        <taxon>Clostridia</taxon>
        <taxon>Eubacteriales</taxon>
        <taxon>Heliobacteriaceae</taxon>
        <taxon>Heliobacterium</taxon>
    </lineage>
</organism>
<evidence type="ECO:0000256" key="2">
    <source>
        <dbReference type="ARBA" id="ARBA00022723"/>
    </source>
</evidence>
<dbReference type="CDD" id="cd12107">
    <property type="entry name" value="Hemerythrin"/>
    <property type="match status" value="1"/>
</dbReference>
<keyword evidence="6" id="KW-1185">Reference proteome</keyword>
<dbReference type="InterPro" id="IPR012827">
    <property type="entry name" value="Hemerythrin_metal-bd"/>
</dbReference>
<dbReference type="NCBIfam" id="TIGR02481">
    <property type="entry name" value="hemeryth_dom"/>
    <property type="match status" value="1"/>
</dbReference>
<protein>
    <submittedName>
        <fullName evidence="5">Hemerythrin family protein</fullName>
    </submittedName>
</protein>
<dbReference type="InterPro" id="IPR012312">
    <property type="entry name" value="Hemerythrin-like"/>
</dbReference>
<name>A0ABR7T215_HELCL</name>
<accession>A0ABR7T215</accession>
<dbReference type="Pfam" id="PF01814">
    <property type="entry name" value="Hemerythrin"/>
    <property type="match status" value="1"/>
</dbReference>
<dbReference type="InterPro" id="IPR035938">
    <property type="entry name" value="Hemerythrin-like_sf"/>
</dbReference>
<evidence type="ECO:0000313" key="6">
    <source>
        <dbReference type="Proteomes" id="UP000617402"/>
    </source>
</evidence>
<comment type="similarity">
    <text evidence="1">Belongs to the hemerythrin family.</text>
</comment>
<evidence type="ECO:0000313" key="5">
    <source>
        <dbReference type="EMBL" id="MBC9784058.1"/>
    </source>
</evidence>
<keyword evidence="2" id="KW-0479">Metal-binding</keyword>